<proteinExistence type="inferred from homology"/>
<evidence type="ECO:0000256" key="1">
    <source>
        <dbReference type="ARBA" id="ARBA00009437"/>
    </source>
</evidence>
<dbReference type="SUPFAM" id="SSF46785">
    <property type="entry name" value="Winged helix' DNA-binding domain"/>
    <property type="match status" value="1"/>
</dbReference>
<evidence type="ECO:0000259" key="5">
    <source>
        <dbReference type="PROSITE" id="PS50931"/>
    </source>
</evidence>
<feature type="domain" description="HTH lysR-type" evidence="5">
    <location>
        <begin position="4"/>
        <end position="61"/>
    </location>
</feature>
<dbReference type="InterPro" id="IPR036388">
    <property type="entry name" value="WH-like_DNA-bd_sf"/>
</dbReference>
<dbReference type="PROSITE" id="PS50931">
    <property type="entry name" value="HTH_LYSR"/>
    <property type="match status" value="1"/>
</dbReference>
<evidence type="ECO:0000313" key="6">
    <source>
        <dbReference type="EMBL" id="QGM45228.1"/>
    </source>
</evidence>
<dbReference type="Gene3D" id="1.10.10.10">
    <property type="entry name" value="Winged helix-like DNA-binding domain superfamily/Winged helix DNA-binding domain"/>
    <property type="match status" value="1"/>
</dbReference>
<dbReference type="OrthoDB" id="1631201at2"/>
<dbReference type="Pfam" id="PF03466">
    <property type="entry name" value="LysR_substrate"/>
    <property type="match status" value="1"/>
</dbReference>
<dbReference type="PANTHER" id="PTHR30579">
    <property type="entry name" value="TRANSCRIPTIONAL REGULATOR"/>
    <property type="match status" value="1"/>
</dbReference>
<dbReference type="InterPro" id="IPR050176">
    <property type="entry name" value="LTTR"/>
</dbReference>
<evidence type="ECO:0000313" key="7">
    <source>
        <dbReference type="Proteomes" id="UP000309061"/>
    </source>
</evidence>
<evidence type="ECO:0000256" key="3">
    <source>
        <dbReference type="ARBA" id="ARBA00023125"/>
    </source>
</evidence>
<dbReference type="GO" id="GO:0003700">
    <property type="term" value="F:DNA-binding transcription factor activity"/>
    <property type="evidence" value="ECO:0007669"/>
    <property type="project" value="InterPro"/>
</dbReference>
<protein>
    <submittedName>
        <fullName evidence="6">LysR family transcriptional regulator</fullName>
    </submittedName>
</protein>
<dbReference type="RefSeq" id="WP_136495510.1">
    <property type="nucleotide sequence ID" value="NZ_CP046052.1"/>
</dbReference>
<dbReference type="InterPro" id="IPR000847">
    <property type="entry name" value="LysR_HTH_N"/>
</dbReference>
<accession>A0A6B8KFE0</accession>
<dbReference type="EMBL" id="CP046052">
    <property type="protein sequence ID" value="QGM45228.1"/>
    <property type="molecule type" value="Genomic_DNA"/>
</dbReference>
<organism evidence="6 7">
    <name type="scientific">Methylocystis heyeri</name>
    <dbReference type="NCBI Taxonomy" id="391905"/>
    <lineage>
        <taxon>Bacteria</taxon>
        <taxon>Pseudomonadati</taxon>
        <taxon>Pseudomonadota</taxon>
        <taxon>Alphaproteobacteria</taxon>
        <taxon>Hyphomicrobiales</taxon>
        <taxon>Methylocystaceae</taxon>
        <taxon>Methylocystis</taxon>
    </lineage>
</organism>
<evidence type="ECO:0000256" key="2">
    <source>
        <dbReference type="ARBA" id="ARBA00023015"/>
    </source>
</evidence>
<dbReference type="Pfam" id="PF00126">
    <property type="entry name" value="HTH_1"/>
    <property type="match status" value="1"/>
</dbReference>
<dbReference type="PANTHER" id="PTHR30579:SF7">
    <property type="entry name" value="HTH-TYPE TRANSCRIPTIONAL REGULATOR LRHA-RELATED"/>
    <property type="match status" value="1"/>
</dbReference>
<keyword evidence="3" id="KW-0238">DNA-binding</keyword>
<dbReference type="SUPFAM" id="SSF53850">
    <property type="entry name" value="Periplasmic binding protein-like II"/>
    <property type="match status" value="1"/>
</dbReference>
<keyword evidence="4" id="KW-0804">Transcription</keyword>
<reference evidence="6 7" key="1">
    <citation type="submission" date="2019-11" db="EMBL/GenBank/DDBJ databases">
        <title>The genome sequence of Methylocystis heyeri.</title>
        <authorList>
            <person name="Oshkin I.Y."/>
            <person name="Miroshnikov K."/>
            <person name="Dedysh S.N."/>
        </authorList>
    </citation>
    <scope>NUCLEOTIDE SEQUENCE [LARGE SCALE GENOMIC DNA]</scope>
    <source>
        <strain evidence="6 7">H2</strain>
    </source>
</reference>
<dbReference type="AlphaFoldDB" id="A0A6B8KFE0"/>
<dbReference type="InterPro" id="IPR036390">
    <property type="entry name" value="WH_DNA-bd_sf"/>
</dbReference>
<evidence type="ECO:0000256" key="4">
    <source>
        <dbReference type="ARBA" id="ARBA00023163"/>
    </source>
</evidence>
<keyword evidence="2" id="KW-0805">Transcription regulation</keyword>
<dbReference type="KEGG" id="mhey:H2LOC_005705"/>
<dbReference type="InterPro" id="IPR005119">
    <property type="entry name" value="LysR_subst-bd"/>
</dbReference>
<dbReference type="Gene3D" id="3.40.190.10">
    <property type="entry name" value="Periplasmic binding protein-like II"/>
    <property type="match status" value="2"/>
</dbReference>
<keyword evidence="7" id="KW-1185">Reference proteome</keyword>
<sequence>MHNLDTAWLRTLVAVADCGSFAKAAQAVNRSESAVSLHIGNLERETGASLFRREGRRMVLTDEGLILLDYARKALDLLDGVLRQFGQNPDHDTVRIGMSQDFADTWLPAALASLARKHPRIRLHTTTGRSPDLVSSLGAGAIDLAMIYGETKEVPCLWSGSLSMVWIGAQDFTLSHPLPLAVFDPPCAFRGAAMDALEAAAMPWTVDFASPTLASLWGAVGSGLGVTVRTPLGIPPGLRIMTEADGFPRLPSVCLGLYAAGGLAVSPAASAVADIMTGVAGQSLLAAI</sequence>
<dbReference type="FunFam" id="1.10.10.10:FF:000001">
    <property type="entry name" value="LysR family transcriptional regulator"/>
    <property type="match status" value="1"/>
</dbReference>
<name>A0A6B8KFE0_9HYPH</name>
<gene>
    <name evidence="6" type="ORF">H2LOC_005705</name>
</gene>
<dbReference type="Proteomes" id="UP000309061">
    <property type="component" value="Chromosome"/>
</dbReference>
<comment type="similarity">
    <text evidence="1">Belongs to the LysR transcriptional regulatory family.</text>
</comment>
<dbReference type="GO" id="GO:0003677">
    <property type="term" value="F:DNA binding"/>
    <property type="evidence" value="ECO:0007669"/>
    <property type="project" value="UniProtKB-KW"/>
</dbReference>